<proteinExistence type="predicted"/>
<sequence length="127" mass="14470">MKRKKLGVWNRLAIVFTVLITLGVSAYFGIRDDQRIGKMGGDGWNSCRTASIQRGHNYGSFWNDPDFKKCVAENEEFVESQELIILTKYTPNRMLATLAVCGLVYLLIWLSVSVIKWVLRGRQPEAT</sequence>
<evidence type="ECO:0000313" key="2">
    <source>
        <dbReference type="Proteomes" id="UP001558850"/>
    </source>
</evidence>
<organism evidence="1 2">
    <name type="scientific">Paraburkholderia phymatum</name>
    <dbReference type="NCBI Taxonomy" id="148447"/>
    <lineage>
        <taxon>Bacteria</taxon>
        <taxon>Pseudomonadati</taxon>
        <taxon>Pseudomonadota</taxon>
        <taxon>Betaproteobacteria</taxon>
        <taxon>Burkholderiales</taxon>
        <taxon>Burkholderiaceae</taxon>
        <taxon>Paraburkholderia</taxon>
    </lineage>
</organism>
<keyword evidence="2" id="KW-1185">Reference proteome</keyword>
<comment type="caution">
    <text evidence="1">The sequence shown here is derived from an EMBL/GenBank/DDBJ whole genome shotgun (WGS) entry which is preliminary data.</text>
</comment>
<dbReference type="EMBL" id="JBFRCH010000001">
    <property type="protein sequence ID" value="MEX3930856.1"/>
    <property type="molecule type" value="Genomic_DNA"/>
</dbReference>
<gene>
    <name evidence="1" type="ORF">AB4Y32_03385</name>
</gene>
<accession>A0ACC6TTV5</accession>
<dbReference type="Proteomes" id="UP001558850">
    <property type="component" value="Unassembled WGS sequence"/>
</dbReference>
<protein>
    <submittedName>
        <fullName evidence="1">Uncharacterized protein</fullName>
    </submittedName>
</protein>
<reference evidence="1" key="1">
    <citation type="submission" date="2024-07" db="EMBL/GenBank/DDBJ databases">
        <title>A survey of Mimosa microsymbionts across Brazilian biomes reveals a high diversity of Paraburkholderia nodulating endemic species, but also that Cupriavidus is common as a symbiont of widespread species.</title>
        <authorList>
            <person name="Rouws L."/>
            <person name="Barauna A."/>
            <person name="Beukes C."/>
            <person name="Rouws J.R.C."/>
            <person name="De Faria S.M."/>
            <person name="Gross E."/>
            <person name="Bueno Dos Reis Junior F."/>
            <person name="Simon M.F."/>
            <person name="Maluk M."/>
            <person name="Odee D.W."/>
            <person name="Kenicer G."/>
            <person name="Young J.P.W."/>
            <person name="Reis V.M."/>
            <person name="Zilli J."/>
            <person name="James E.K."/>
        </authorList>
    </citation>
    <scope>NUCLEOTIDE SEQUENCE</scope>
    <source>
        <strain evidence="1">EG181B</strain>
    </source>
</reference>
<evidence type="ECO:0000313" key="1">
    <source>
        <dbReference type="EMBL" id="MEX3930856.1"/>
    </source>
</evidence>
<name>A0ACC6TTV5_9BURK</name>